<dbReference type="InterPro" id="IPR043502">
    <property type="entry name" value="DNA/RNA_pol_sf"/>
</dbReference>
<dbReference type="EMBL" id="JAVRJZ010000009">
    <property type="protein sequence ID" value="KAK2718756.1"/>
    <property type="molecule type" value="Genomic_DNA"/>
</dbReference>
<dbReference type="SUPFAM" id="SSF56672">
    <property type="entry name" value="DNA/RNA polymerases"/>
    <property type="match status" value="1"/>
</dbReference>
<dbReference type="AlphaFoldDB" id="A0AA88I5L4"/>
<evidence type="ECO:0000313" key="1">
    <source>
        <dbReference type="EMBL" id="KAK2718756.1"/>
    </source>
</evidence>
<dbReference type="GO" id="GO:0071897">
    <property type="term" value="P:DNA biosynthetic process"/>
    <property type="evidence" value="ECO:0007669"/>
    <property type="project" value="UniProtKB-ARBA"/>
</dbReference>
<keyword evidence="2" id="KW-1185">Reference proteome</keyword>
<comment type="caution">
    <text evidence="1">The sequence shown here is derived from an EMBL/GenBank/DDBJ whole genome shotgun (WGS) entry which is preliminary data.</text>
</comment>
<proteinExistence type="predicted"/>
<dbReference type="InterPro" id="IPR050951">
    <property type="entry name" value="Retrovirus_Pol_polyprotein"/>
</dbReference>
<dbReference type="PANTHER" id="PTHR37984">
    <property type="entry name" value="PROTEIN CBG26694"/>
    <property type="match status" value="1"/>
</dbReference>
<dbReference type="Gene3D" id="3.30.70.270">
    <property type="match status" value="1"/>
</dbReference>
<reference evidence="1" key="1">
    <citation type="submission" date="2023-07" db="EMBL/GenBank/DDBJ databases">
        <title>Chromosome-level genome assembly of Artemia franciscana.</title>
        <authorList>
            <person name="Jo E."/>
        </authorList>
    </citation>
    <scope>NUCLEOTIDE SEQUENCE</scope>
    <source>
        <tissue evidence="1">Whole body</tissue>
    </source>
</reference>
<dbReference type="PANTHER" id="PTHR37984:SF5">
    <property type="entry name" value="PROTEIN NYNRIN-LIKE"/>
    <property type="match status" value="1"/>
</dbReference>
<dbReference type="InterPro" id="IPR043128">
    <property type="entry name" value="Rev_trsase/Diguanyl_cyclase"/>
</dbReference>
<protein>
    <submittedName>
        <fullName evidence="1">Uncharacterized protein</fullName>
    </submittedName>
</protein>
<dbReference type="Gene3D" id="4.10.60.10">
    <property type="entry name" value="Zinc finger, CCHC-type"/>
    <property type="match status" value="1"/>
</dbReference>
<gene>
    <name evidence="1" type="ORF">QYM36_005930</name>
</gene>
<accession>A0AA88I5L4</accession>
<sequence length="364" mass="40862">MLNEQAQIPIKQEVEVVQRQKNSPACHFCGGQYSISHKCPAKGKQCSKCRKMNHFAKMCKSKVVHEIETRSEVKDGREFLIESISTEKKVEKPYALIKLTGNDSELAFKIDTSAEANILPLKDFNKLARKPALLPTADVLTSYTGEQLKVLGTANLKVQYKNQTPQTHTFHVVCTDRAPILSRQSSERLQLIKFVLSISNPAPIRPVIQKLLNEFSDVFEGIGTLPGTCKIYLKEGAIPTIQPPKRVPFALQAMFKEDLDRLELLGVIEKVTKPTQWVNSLVLVRKADGSLRICLDPVDLNRAIERPHYPIPLFDEVAAKCKGANKFFKMDARNGYWSMVFDKPSSELRTPCTASINGTDTHLD</sequence>
<dbReference type="Proteomes" id="UP001187531">
    <property type="component" value="Unassembled WGS sequence"/>
</dbReference>
<name>A0AA88I5L4_ARTSF</name>
<organism evidence="1 2">
    <name type="scientific">Artemia franciscana</name>
    <name type="common">Brine shrimp</name>
    <name type="synonym">Artemia sanfranciscana</name>
    <dbReference type="NCBI Taxonomy" id="6661"/>
    <lineage>
        <taxon>Eukaryota</taxon>
        <taxon>Metazoa</taxon>
        <taxon>Ecdysozoa</taxon>
        <taxon>Arthropoda</taxon>
        <taxon>Crustacea</taxon>
        <taxon>Branchiopoda</taxon>
        <taxon>Anostraca</taxon>
        <taxon>Artemiidae</taxon>
        <taxon>Artemia</taxon>
    </lineage>
</organism>
<dbReference type="Gene3D" id="3.10.10.10">
    <property type="entry name" value="HIV Type 1 Reverse Transcriptase, subunit A, domain 1"/>
    <property type="match status" value="1"/>
</dbReference>
<evidence type="ECO:0000313" key="2">
    <source>
        <dbReference type="Proteomes" id="UP001187531"/>
    </source>
</evidence>